<feature type="transmembrane region" description="Helical" evidence="3">
    <location>
        <begin position="261"/>
        <end position="283"/>
    </location>
</feature>
<feature type="domain" description="AMP-dependent synthetase/ligase" evidence="4">
    <location>
        <begin position="43"/>
        <end position="200"/>
    </location>
</feature>
<evidence type="ECO:0000259" key="5">
    <source>
        <dbReference type="Pfam" id="PF13193"/>
    </source>
</evidence>
<gene>
    <name evidence="6" type="ORF">Z518_07936</name>
</gene>
<keyword evidence="3" id="KW-1133">Transmembrane helix</keyword>
<dbReference type="InterPro" id="IPR045851">
    <property type="entry name" value="AMP-bd_C_sf"/>
</dbReference>
<dbReference type="EMBL" id="KN847480">
    <property type="protein sequence ID" value="KIX01997.1"/>
    <property type="molecule type" value="Genomic_DNA"/>
</dbReference>
<feature type="domain" description="AMP-binding enzyme C-terminal" evidence="5">
    <location>
        <begin position="488"/>
        <end position="569"/>
    </location>
</feature>
<dbReference type="InterPro" id="IPR042099">
    <property type="entry name" value="ANL_N_sf"/>
</dbReference>
<dbReference type="RefSeq" id="XP_013269133.1">
    <property type="nucleotide sequence ID" value="XM_013413679.1"/>
</dbReference>
<sequence>MIFTSDYHIDIPNKDILTFLFTHTRFKEDDAIWIDAANSTLFVTLSKARDLTHRIGHGLRDLGIGEHNGRDDIVLSFVENQVMVGPAVLGVLCAGGIHATCPMTATAFELARQLRLSSPKVLICSAQTRGVAEEAISRSRIEDIKLLVMVSGEYDIVDGSGQSIISEQKLRWRKITDLAVLETTTACLVYSSGTTGVPKGQNLQDPEQRAPLSEPCETGVRITQLNVVANLCQMAFHFDHFALKAISEGLYLRMPGIMQNAVVLGITVQTMMALLTGMQVYMFKKFDFPFLMECVRKYSLSAFFLVPAVWNRIANECTKEELSSFRFCMSGASPLPLPLQLRMQDMLPDGVMLRVNWGMTETTTGASQPAPNEVDREGSSGRLLPNMQAVILSPDGRKLGINEPGELCVKGTFHQIFFTLKFLGKHGSGPNIMREYFNNPEATKAAFTPDGWFRSGDIAHISKDGKLFIVGRSKELLKYKSHQISPSELEAILGQCPGVADIGIIGVPDGNGNDLPRAYAVAFPSKSPDSATVSEKGIHDFLNARVSVHKRLRGGVVFVREIPRNLNGKIMRNVLKEWAEKDGSSYARAKL</sequence>
<keyword evidence="7" id="KW-1185">Reference proteome</keyword>
<organism evidence="6 7">
    <name type="scientific">Rhinocladiella mackenziei CBS 650.93</name>
    <dbReference type="NCBI Taxonomy" id="1442369"/>
    <lineage>
        <taxon>Eukaryota</taxon>
        <taxon>Fungi</taxon>
        <taxon>Dikarya</taxon>
        <taxon>Ascomycota</taxon>
        <taxon>Pezizomycotina</taxon>
        <taxon>Eurotiomycetes</taxon>
        <taxon>Chaetothyriomycetidae</taxon>
        <taxon>Chaetothyriales</taxon>
        <taxon>Herpotrichiellaceae</taxon>
        <taxon>Rhinocladiella</taxon>
    </lineage>
</organism>
<reference evidence="6 7" key="1">
    <citation type="submission" date="2015-01" db="EMBL/GenBank/DDBJ databases">
        <title>The Genome Sequence of Rhinocladiella mackenzie CBS 650.93.</title>
        <authorList>
            <consortium name="The Broad Institute Genomics Platform"/>
            <person name="Cuomo C."/>
            <person name="de Hoog S."/>
            <person name="Gorbushina A."/>
            <person name="Stielow B."/>
            <person name="Teixiera M."/>
            <person name="Abouelleil A."/>
            <person name="Chapman S.B."/>
            <person name="Priest M."/>
            <person name="Young S.K."/>
            <person name="Wortman J."/>
            <person name="Nusbaum C."/>
            <person name="Birren B."/>
        </authorList>
    </citation>
    <scope>NUCLEOTIDE SEQUENCE [LARGE SCALE GENOMIC DNA]</scope>
    <source>
        <strain evidence="6 7">CBS 650.93</strain>
    </source>
</reference>
<dbReference type="GO" id="GO:0019748">
    <property type="term" value="P:secondary metabolic process"/>
    <property type="evidence" value="ECO:0007669"/>
    <property type="project" value="TreeGrafter"/>
</dbReference>
<evidence type="ECO:0000313" key="7">
    <source>
        <dbReference type="Proteomes" id="UP000053617"/>
    </source>
</evidence>
<feature type="domain" description="AMP-dependent synthetase/ligase" evidence="4">
    <location>
        <begin position="219"/>
        <end position="412"/>
    </location>
</feature>
<keyword evidence="2" id="KW-0436">Ligase</keyword>
<dbReference type="Gene3D" id="3.40.50.12780">
    <property type="entry name" value="N-terminal domain of ligase-like"/>
    <property type="match status" value="1"/>
</dbReference>
<dbReference type="InterPro" id="IPR020845">
    <property type="entry name" value="AMP-binding_CS"/>
</dbReference>
<evidence type="ECO:0000313" key="6">
    <source>
        <dbReference type="EMBL" id="KIX01997.1"/>
    </source>
</evidence>
<evidence type="ECO:0000256" key="1">
    <source>
        <dbReference type="ARBA" id="ARBA00006432"/>
    </source>
</evidence>
<dbReference type="PANTHER" id="PTHR24096">
    <property type="entry name" value="LONG-CHAIN-FATTY-ACID--COA LIGASE"/>
    <property type="match status" value="1"/>
</dbReference>
<name>A0A0D2FJ62_9EURO</name>
<dbReference type="AlphaFoldDB" id="A0A0D2FJ62"/>
<dbReference type="PANTHER" id="PTHR24096:SF149">
    <property type="entry name" value="AMP-BINDING DOMAIN-CONTAINING PROTEIN-RELATED"/>
    <property type="match status" value="1"/>
</dbReference>
<dbReference type="GeneID" id="25296007"/>
<dbReference type="VEuPathDB" id="FungiDB:Z518_07936"/>
<evidence type="ECO:0000256" key="3">
    <source>
        <dbReference type="SAM" id="Phobius"/>
    </source>
</evidence>
<dbReference type="GO" id="GO:0016405">
    <property type="term" value="F:CoA-ligase activity"/>
    <property type="evidence" value="ECO:0007669"/>
    <property type="project" value="TreeGrafter"/>
</dbReference>
<dbReference type="InterPro" id="IPR000873">
    <property type="entry name" value="AMP-dep_synth/lig_dom"/>
</dbReference>
<dbReference type="Pfam" id="PF13193">
    <property type="entry name" value="AMP-binding_C"/>
    <property type="match status" value="1"/>
</dbReference>
<dbReference type="PROSITE" id="PS00455">
    <property type="entry name" value="AMP_BINDING"/>
    <property type="match status" value="1"/>
</dbReference>
<evidence type="ECO:0000259" key="4">
    <source>
        <dbReference type="Pfam" id="PF00501"/>
    </source>
</evidence>
<dbReference type="HOGENOM" id="CLU_000022_59_2_1"/>
<accession>A0A0D2FJ62</accession>
<keyword evidence="3" id="KW-0472">Membrane</keyword>
<comment type="similarity">
    <text evidence="1">Belongs to the ATP-dependent AMP-binding enzyme family.</text>
</comment>
<dbReference type="InterPro" id="IPR025110">
    <property type="entry name" value="AMP-bd_C"/>
</dbReference>
<dbReference type="Pfam" id="PF00501">
    <property type="entry name" value="AMP-binding"/>
    <property type="match status" value="2"/>
</dbReference>
<dbReference type="SUPFAM" id="SSF56801">
    <property type="entry name" value="Acetyl-CoA synthetase-like"/>
    <property type="match status" value="1"/>
</dbReference>
<dbReference type="Proteomes" id="UP000053617">
    <property type="component" value="Unassembled WGS sequence"/>
</dbReference>
<protein>
    <submittedName>
        <fullName evidence="6">Uncharacterized protein</fullName>
    </submittedName>
</protein>
<keyword evidence="3" id="KW-0812">Transmembrane</keyword>
<proteinExistence type="inferred from homology"/>
<dbReference type="Gene3D" id="3.30.300.30">
    <property type="match status" value="1"/>
</dbReference>
<dbReference type="OrthoDB" id="1898221at2759"/>
<evidence type="ECO:0000256" key="2">
    <source>
        <dbReference type="ARBA" id="ARBA00022598"/>
    </source>
</evidence>
<dbReference type="STRING" id="1442369.A0A0D2FJ62"/>